<keyword evidence="3" id="KW-1185">Reference proteome</keyword>
<dbReference type="GO" id="GO:0010181">
    <property type="term" value="F:FMN binding"/>
    <property type="evidence" value="ECO:0007669"/>
    <property type="project" value="TreeGrafter"/>
</dbReference>
<organism evidence="2 3">
    <name type="scientific">Candidatus Microsaccharimonas sossegonensis</name>
    <dbReference type="NCBI Taxonomy" id="2506948"/>
    <lineage>
        <taxon>Bacteria</taxon>
        <taxon>Candidatus Saccharimonadota</taxon>
        <taxon>Candidatus Saccharimonadia</taxon>
        <taxon>Candidatus Saccharimonadales</taxon>
        <taxon>Candidatus Saccharimonadaceae</taxon>
        <taxon>Candidatus Microsaccharimonas</taxon>
    </lineage>
</organism>
<feature type="domain" description="NADPH-dependent FMN reductase-like" evidence="1">
    <location>
        <begin position="7"/>
        <end position="133"/>
    </location>
</feature>
<comment type="caution">
    <text evidence="2">The sequence shown here is derived from an EMBL/GenBank/DDBJ whole genome shotgun (WGS) entry which is preliminary data.</text>
</comment>
<evidence type="ECO:0000313" key="2">
    <source>
        <dbReference type="EMBL" id="RWZ78668.1"/>
    </source>
</evidence>
<dbReference type="Gene3D" id="3.40.50.360">
    <property type="match status" value="1"/>
</dbReference>
<dbReference type="InterPro" id="IPR029039">
    <property type="entry name" value="Flavoprotein-like_sf"/>
</dbReference>
<proteinExistence type="predicted"/>
<dbReference type="AlphaFoldDB" id="A0A4Q0AJ18"/>
<dbReference type="Pfam" id="PF03358">
    <property type="entry name" value="FMN_red"/>
    <property type="match status" value="1"/>
</dbReference>
<dbReference type="GO" id="GO:0005829">
    <property type="term" value="C:cytosol"/>
    <property type="evidence" value="ECO:0007669"/>
    <property type="project" value="TreeGrafter"/>
</dbReference>
<evidence type="ECO:0000313" key="3">
    <source>
        <dbReference type="Proteomes" id="UP000289257"/>
    </source>
</evidence>
<protein>
    <submittedName>
        <fullName evidence="2">NADPH-dependent oxidoreductase</fullName>
    </submittedName>
</protein>
<sequence length="189" mass="21306">MTKLYIPVLAGTTREQRKSIYAARLVAEVGATFEEVETELIDPKDFYFPGDGNDPEGKDARYTAVTKRAEGFFIVTPEYNHSIPGTLKRMLDSELEHYLHKPVAFAGASSGQWGGVRAIEALVTAVREMGMVATFTDMHFPKVQDLFDDEGNLLNEAYREFVKGAWVELIWMTKTMKLGRETIHNSHQS</sequence>
<dbReference type="PANTHER" id="PTHR30543">
    <property type="entry name" value="CHROMATE REDUCTASE"/>
    <property type="match status" value="1"/>
</dbReference>
<dbReference type="SUPFAM" id="SSF52218">
    <property type="entry name" value="Flavoproteins"/>
    <property type="match status" value="1"/>
</dbReference>
<evidence type="ECO:0000259" key="1">
    <source>
        <dbReference type="Pfam" id="PF03358"/>
    </source>
</evidence>
<dbReference type="PANTHER" id="PTHR30543:SF21">
    <property type="entry name" value="NAD(P)H-DEPENDENT FMN REDUCTASE LOT6"/>
    <property type="match status" value="1"/>
</dbReference>
<dbReference type="EMBL" id="SCKX01000001">
    <property type="protein sequence ID" value="RWZ78668.1"/>
    <property type="molecule type" value="Genomic_DNA"/>
</dbReference>
<dbReference type="GO" id="GO:0016491">
    <property type="term" value="F:oxidoreductase activity"/>
    <property type="evidence" value="ECO:0007669"/>
    <property type="project" value="InterPro"/>
</dbReference>
<dbReference type="InterPro" id="IPR050712">
    <property type="entry name" value="NAD(P)H-dep_reductase"/>
</dbReference>
<reference evidence="2" key="1">
    <citation type="submission" date="2019-01" db="EMBL/GenBank/DDBJ databases">
        <title>Genomic signatures and co-occurrence patterns of the ultra-small Saccharimodia (Patescibacteria phylum) suggest a symbiotic lifestyle.</title>
        <authorList>
            <person name="Lemos L."/>
            <person name="Medeiros J."/>
            <person name="Andreote F."/>
            <person name="Fernandes G."/>
            <person name="Varani A."/>
            <person name="Oliveira G."/>
            <person name="Pylro V."/>
        </authorList>
    </citation>
    <scope>NUCLEOTIDE SEQUENCE [LARGE SCALE GENOMIC DNA]</scope>
    <source>
        <strain evidence="2">AMD02</strain>
    </source>
</reference>
<gene>
    <name evidence="2" type="ORF">EOT05_02885</name>
</gene>
<dbReference type="Proteomes" id="UP000289257">
    <property type="component" value="Unassembled WGS sequence"/>
</dbReference>
<accession>A0A4Q0AJ18</accession>
<name>A0A4Q0AJ18_9BACT</name>
<dbReference type="InterPro" id="IPR005025">
    <property type="entry name" value="FMN_Rdtase-like_dom"/>
</dbReference>